<dbReference type="EMBL" id="CM056812">
    <property type="protein sequence ID" value="KAJ8617224.1"/>
    <property type="molecule type" value="Genomic_DNA"/>
</dbReference>
<gene>
    <name evidence="1" type="ORF">MRB53_013410</name>
</gene>
<name>A0ACC2K7Z0_PERAE</name>
<evidence type="ECO:0000313" key="2">
    <source>
        <dbReference type="Proteomes" id="UP001234297"/>
    </source>
</evidence>
<dbReference type="Proteomes" id="UP001234297">
    <property type="component" value="Chromosome 4"/>
</dbReference>
<reference evidence="1 2" key="1">
    <citation type="journal article" date="2022" name="Hortic Res">
        <title>A haplotype resolved chromosomal level avocado genome allows analysis of novel avocado genes.</title>
        <authorList>
            <person name="Nath O."/>
            <person name="Fletcher S.J."/>
            <person name="Hayward A."/>
            <person name="Shaw L.M."/>
            <person name="Masouleh A.K."/>
            <person name="Furtado A."/>
            <person name="Henry R.J."/>
            <person name="Mitter N."/>
        </authorList>
    </citation>
    <scope>NUCLEOTIDE SEQUENCE [LARGE SCALE GENOMIC DNA]</scope>
    <source>
        <strain evidence="2">cv. Hass</strain>
    </source>
</reference>
<keyword evidence="2" id="KW-1185">Reference proteome</keyword>
<proteinExistence type="predicted"/>
<evidence type="ECO:0000313" key="1">
    <source>
        <dbReference type="EMBL" id="KAJ8617224.1"/>
    </source>
</evidence>
<organism evidence="1 2">
    <name type="scientific">Persea americana</name>
    <name type="common">Avocado</name>
    <dbReference type="NCBI Taxonomy" id="3435"/>
    <lineage>
        <taxon>Eukaryota</taxon>
        <taxon>Viridiplantae</taxon>
        <taxon>Streptophyta</taxon>
        <taxon>Embryophyta</taxon>
        <taxon>Tracheophyta</taxon>
        <taxon>Spermatophyta</taxon>
        <taxon>Magnoliopsida</taxon>
        <taxon>Magnoliidae</taxon>
        <taxon>Laurales</taxon>
        <taxon>Lauraceae</taxon>
        <taxon>Persea</taxon>
    </lineage>
</organism>
<accession>A0ACC2K7Z0</accession>
<comment type="caution">
    <text evidence="1">The sequence shown here is derived from an EMBL/GenBank/DDBJ whole genome shotgun (WGS) entry which is preliminary data.</text>
</comment>
<sequence>MTSMTRVLSMAMGTPQPLGFTGILRESLQLPTRNVKLMVSNTLLVLIPFLILAVSHDLIAGPLLMEVEDHDPDDGLTPEFQKHFQILMVLESIFFLIFCILSLFAMAMTVNASAATYTGKYLSLKDVFSRTMTTWKRPVITCLYIVLIAMAYAFLVALLLGAFVLIADGSVLITCISLVGILAFLFYLYIALICLQGLAISIVEETCYGIEALVKAEMLMKGRKLQGFALMLFLLLLSAPVWALFSLNTVEDEIEPEYQVALGIVGAVVVCLMKLFGFVVYTVLYYQCRSNIVEREDLEEGAKHKLVSTDESDLHVIDSLS</sequence>
<protein>
    <submittedName>
        <fullName evidence="1">Uncharacterized protein</fullName>
    </submittedName>
</protein>